<reference evidence="1 2" key="1">
    <citation type="submission" date="2019-04" db="EMBL/GenBank/DDBJ databases">
        <title>Friends and foes A comparative genomics study of 23 Aspergillus species from section Flavi.</title>
        <authorList>
            <consortium name="DOE Joint Genome Institute"/>
            <person name="Kjaerbolling I."/>
            <person name="Vesth T."/>
            <person name="Frisvad J.C."/>
            <person name="Nybo J.L."/>
            <person name="Theobald S."/>
            <person name="Kildgaard S."/>
            <person name="Isbrandt T."/>
            <person name="Kuo A."/>
            <person name="Sato A."/>
            <person name="Lyhne E.K."/>
            <person name="Kogle M.E."/>
            <person name="Wiebenga A."/>
            <person name="Kun R.S."/>
            <person name="Lubbers R.J."/>
            <person name="Makela M.R."/>
            <person name="Barry K."/>
            <person name="Chovatia M."/>
            <person name="Clum A."/>
            <person name="Daum C."/>
            <person name="Haridas S."/>
            <person name="He G."/>
            <person name="LaButti K."/>
            <person name="Lipzen A."/>
            <person name="Mondo S."/>
            <person name="Riley R."/>
            <person name="Salamov A."/>
            <person name="Simmons B.A."/>
            <person name="Magnuson J.K."/>
            <person name="Henrissat B."/>
            <person name="Mortensen U.H."/>
            <person name="Larsen T.O."/>
            <person name="Devries R.P."/>
            <person name="Grigoriev I.V."/>
            <person name="Machida M."/>
            <person name="Baker S.E."/>
            <person name="Andersen M.R."/>
        </authorList>
    </citation>
    <scope>NUCLEOTIDE SEQUENCE [LARGE SCALE GENOMIC DNA]</scope>
    <source>
        <strain evidence="1 2">CBS 117625</strain>
    </source>
</reference>
<dbReference type="AlphaFoldDB" id="A0A5N6SPH1"/>
<dbReference type="EMBL" id="ML743591">
    <property type="protein sequence ID" value="KAE8135670.1"/>
    <property type="molecule type" value="Genomic_DNA"/>
</dbReference>
<name>A0A5N6SPH1_ASPPS</name>
<dbReference type="Proteomes" id="UP000325672">
    <property type="component" value="Unassembled WGS sequence"/>
</dbReference>
<proteinExistence type="predicted"/>
<keyword evidence="2" id="KW-1185">Reference proteome</keyword>
<accession>A0A5N6SPH1</accession>
<dbReference type="OrthoDB" id="5134445at2759"/>
<sequence length="142" mass="16385">MVVLLDHSCQSLHLNGHMVLKFCDRRFATSFREDQKSSPWTPDIEQQYQQFVLNGDASDFVVRLDNSDGFAEEEGDGFSIVQDETYLSTWMRDFYETETEIYNTLRDIQGEHVPQLFACLILHGSSSMHEALSTIDLLRIQS</sequence>
<evidence type="ECO:0000313" key="1">
    <source>
        <dbReference type="EMBL" id="KAE8135670.1"/>
    </source>
</evidence>
<dbReference type="GeneID" id="43644549"/>
<gene>
    <name evidence="1" type="ORF">BDV38DRAFT_284749</name>
</gene>
<evidence type="ECO:0000313" key="2">
    <source>
        <dbReference type="Proteomes" id="UP000325672"/>
    </source>
</evidence>
<protein>
    <submittedName>
        <fullName evidence="1">Uncharacterized protein</fullName>
    </submittedName>
</protein>
<dbReference type="RefSeq" id="XP_031911733.1">
    <property type="nucleotide sequence ID" value="XM_032060339.1"/>
</dbReference>
<organism evidence="1 2">
    <name type="scientific">Aspergillus pseudotamarii</name>
    <dbReference type="NCBI Taxonomy" id="132259"/>
    <lineage>
        <taxon>Eukaryota</taxon>
        <taxon>Fungi</taxon>
        <taxon>Dikarya</taxon>
        <taxon>Ascomycota</taxon>
        <taxon>Pezizomycotina</taxon>
        <taxon>Eurotiomycetes</taxon>
        <taxon>Eurotiomycetidae</taxon>
        <taxon>Eurotiales</taxon>
        <taxon>Aspergillaceae</taxon>
        <taxon>Aspergillus</taxon>
        <taxon>Aspergillus subgen. Circumdati</taxon>
    </lineage>
</organism>